<feature type="domain" description="Mannosylglycerate hydrolase MGH1-like glycoside hydrolase" evidence="2">
    <location>
        <begin position="289"/>
        <end position="592"/>
    </location>
</feature>
<keyword evidence="4" id="KW-1185">Reference proteome</keyword>
<dbReference type="Pfam" id="PF14742">
    <property type="entry name" value="GDE_N_bis"/>
    <property type="match status" value="1"/>
</dbReference>
<protein>
    <submittedName>
        <fullName evidence="3">Glycogen debranching N-terminal domain-containing protein</fullName>
    </submittedName>
</protein>
<dbReference type="InterPro" id="IPR012341">
    <property type="entry name" value="6hp_glycosidase-like_sf"/>
</dbReference>
<evidence type="ECO:0000313" key="3">
    <source>
        <dbReference type="EMBL" id="MFC4133240.1"/>
    </source>
</evidence>
<name>A0ABV8LR31_9ACTN</name>
<dbReference type="RefSeq" id="WP_253760955.1">
    <property type="nucleotide sequence ID" value="NZ_JAMZDZ010000001.1"/>
</dbReference>
<dbReference type="Gene3D" id="1.50.10.10">
    <property type="match status" value="1"/>
</dbReference>
<comment type="caution">
    <text evidence="3">The sequence shown here is derived from an EMBL/GenBank/DDBJ whole genome shotgun (WGS) entry which is preliminary data.</text>
</comment>
<feature type="domain" description="Putative glycogen debranching enzyme N-terminal" evidence="1">
    <location>
        <begin position="28"/>
        <end position="206"/>
    </location>
</feature>
<organism evidence="3 4">
    <name type="scientific">Hamadaea flava</name>
    <dbReference type="NCBI Taxonomy" id="1742688"/>
    <lineage>
        <taxon>Bacteria</taxon>
        <taxon>Bacillati</taxon>
        <taxon>Actinomycetota</taxon>
        <taxon>Actinomycetes</taxon>
        <taxon>Micromonosporales</taxon>
        <taxon>Micromonosporaceae</taxon>
        <taxon>Hamadaea</taxon>
    </lineage>
</organism>
<gene>
    <name evidence="3" type="ORF">ACFOZ4_21745</name>
</gene>
<dbReference type="InterPro" id="IPR054491">
    <property type="entry name" value="MGH1-like_GH"/>
</dbReference>
<reference evidence="4" key="1">
    <citation type="journal article" date="2019" name="Int. J. Syst. Evol. Microbiol.">
        <title>The Global Catalogue of Microorganisms (GCM) 10K type strain sequencing project: providing services to taxonomists for standard genome sequencing and annotation.</title>
        <authorList>
            <consortium name="The Broad Institute Genomics Platform"/>
            <consortium name="The Broad Institute Genome Sequencing Center for Infectious Disease"/>
            <person name="Wu L."/>
            <person name="Ma J."/>
        </authorList>
    </citation>
    <scope>NUCLEOTIDE SEQUENCE [LARGE SCALE GENOMIC DNA]</scope>
    <source>
        <strain evidence="4">CGMCC 4.7289</strain>
    </source>
</reference>
<dbReference type="Pfam" id="PF22422">
    <property type="entry name" value="MGH1-like_GH"/>
    <property type="match status" value="1"/>
</dbReference>
<sequence length="701" mass="76326">MTEGLAAPDPFEASQPPALSGVRGVVTLVEGTTFCISEATGDIVGNGLQGLYFRDARVLSRWQLRLDGQAPQPLSVVDSDAFTARFIGRRPAVPGKHDSTMLVDRHRWLGRGMREVITLSNVAREATAVSVELLVDTDFADLFAVKEGRPGAPSPRTSRSGMELFFSREDGSRGLLVHAAGEPTVSAAGLVWQVVIPPRESWTVELIAQPVVANCRIEPRFRDLPAEKGEPGWRDRVTELRVEHPGLARILQRTVHDLEALRMIDQDEPQRIYVAAGAPWFMTLFGRDSLLTSWMTLPLDPTLAVGTLQTLAALQGTQHDLRTEEQPGRILHEMRLGPQNVETLGGMNYYGTVDATPLFVALLGEVWRWGAAESTVRALLPAADAALSWMERHGDRDGDGFLEYQRATDRGLDNQGWKDSWDGINDATGRLAEPPIALAEAQGYAYAAWLARAELAEAVGERATASACRAKAEKLQQLFAERFWLPEEGFYAIALDGLKRPVDSITSNPAHCLWSGIVPDEHAERIVAGLAGLDSGFGLRTLSDRMGAYNPMSYHNGSIWPHDTAIAVAGLMRYAHIPGAVPLAHRLADGLIRAGQAFGGRLPELFCGFSADAFSPPIPYPTSCSPQAWASAAPLLLVRSFLGLEPDVPNRRLRLAPALPPSWGRISLRRLRLGDYDLRVGASTSGAHITGLPPEWTVALS</sequence>
<dbReference type="InterPro" id="IPR032856">
    <property type="entry name" value="GDE_N_bis"/>
</dbReference>
<dbReference type="SUPFAM" id="SSF48208">
    <property type="entry name" value="Six-hairpin glycosidases"/>
    <property type="match status" value="1"/>
</dbReference>
<proteinExistence type="predicted"/>
<evidence type="ECO:0000313" key="4">
    <source>
        <dbReference type="Proteomes" id="UP001595816"/>
    </source>
</evidence>
<dbReference type="Proteomes" id="UP001595816">
    <property type="component" value="Unassembled WGS sequence"/>
</dbReference>
<evidence type="ECO:0000259" key="1">
    <source>
        <dbReference type="Pfam" id="PF14742"/>
    </source>
</evidence>
<dbReference type="EMBL" id="JBHSAY010000010">
    <property type="protein sequence ID" value="MFC4133240.1"/>
    <property type="molecule type" value="Genomic_DNA"/>
</dbReference>
<accession>A0ABV8LR31</accession>
<dbReference type="InterPro" id="IPR008928">
    <property type="entry name" value="6-hairpin_glycosidase_sf"/>
</dbReference>
<evidence type="ECO:0000259" key="2">
    <source>
        <dbReference type="Pfam" id="PF22422"/>
    </source>
</evidence>